<dbReference type="InterPro" id="IPR001441">
    <property type="entry name" value="UPP_synth-like"/>
</dbReference>
<dbReference type="GO" id="GO:0016020">
    <property type="term" value="C:membrane"/>
    <property type="evidence" value="ECO:0007669"/>
    <property type="project" value="TreeGrafter"/>
</dbReference>
<comment type="similarity">
    <text evidence="1 4">Belongs to the UPP synthase family.</text>
</comment>
<dbReference type="GO" id="GO:1904423">
    <property type="term" value="C:dehydrodolichyl diphosphate synthase complex"/>
    <property type="evidence" value="ECO:0007669"/>
    <property type="project" value="TreeGrafter"/>
</dbReference>
<dbReference type="SUPFAM" id="SSF64005">
    <property type="entry name" value="Undecaprenyl diphosphate synthase"/>
    <property type="match status" value="1"/>
</dbReference>
<dbReference type="InterPro" id="IPR036424">
    <property type="entry name" value="UPP_synth-like_sf"/>
</dbReference>
<evidence type="ECO:0000256" key="4">
    <source>
        <dbReference type="RuleBase" id="RU363018"/>
    </source>
</evidence>
<dbReference type="AlphaFoldDB" id="A0A0D0DI06"/>
<accession>A0A0D0DI06</accession>
<dbReference type="OrthoDB" id="4173905at2759"/>
<feature type="region of interest" description="Disordered" evidence="5">
    <location>
        <begin position="275"/>
        <end position="297"/>
    </location>
</feature>
<dbReference type="Gene3D" id="3.40.1180.10">
    <property type="entry name" value="Decaprenyl diphosphate synthase-like"/>
    <property type="match status" value="1"/>
</dbReference>
<dbReference type="GO" id="GO:0045547">
    <property type="term" value="F:ditrans,polycis-polyprenyl diphosphate synthase [(2E,6E)-farnesyl diphosphate specific] activity"/>
    <property type="evidence" value="ECO:0007669"/>
    <property type="project" value="TreeGrafter"/>
</dbReference>
<dbReference type="EMBL" id="KN825503">
    <property type="protein sequence ID" value="KIK90553.1"/>
    <property type="molecule type" value="Genomic_DNA"/>
</dbReference>
<dbReference type="InParanoid" id="A0A0D0DI06"/>
<feature type="compositionally biased region" description="Basic and acidic residues" evidence="5">
    <location>
        <begin position="275"/>
        <end position="289"/>
    </location>
</feature>
<dbReference type="InterPro" id="IPR018520">
    <property type="entry name" value="UPP_synth-like_CS"/>
</dbReference>
<dbReference type="Proteomes" id="UP000054538">
    <property type="component" value="Unassembled WGS sequence"/>
</dbReference>
<keyword evidence="2 4" id="KW-0808">Transferase</keyword>
<evidence type="ECO:0000313" key="7">
    <source>
        <dbReference type="Proteomes" id="UP000054538"/>
    </source>
</evidence>
<dbReference type="STRING" id="930991.A0A0D0DI06"/>
<dbReference type="PROSITE" id="PS01066">
    <property type="entry name" value="UPP_SYNTHASE"/>
    <property type="match status" value="1"/>
</dbReference>
<keyword evidence="7" id="KW-1185">Reference proteome</keyword>
<name>A0A0D0DI06_9AGAM</name>
<dbReference type="PANTHER" id="PTHR10291:SF43">
    <property type="entry name" value="DEHYDRODOLICHYL DIPHOSPHATE SYNTHASE COMPLEX SUBUNIT DHDDS"/>
    <property type="match status" value="1"/>
</dbReference>
<dbReference type="FunFam" id="3.40.1180.10:FF:000005">
    <property type="entry name" value="Alkyl transferase"/>
    <property type="match status" value="1"/>
</dbReference>
<organism evidence="6 7">
    <name type="scientific">Paxillus rubicundulus Ve08.2h10</name>
    <dbReference type="NCBI Taxonomy" id="930991"/>
    <lineage>
        <taxon>Eukaryota</taxon>
        <taxon>Fungi</taxon>
        <taxon>Dikarya</taxon>
        <taxon>Basidiomycota</taxon>
        <taxon>Agaricomycotina</taxon>
        <taxon>Agaricomycetes</taxon>
        <taxon>Agaricomycetidae</taxon>
        <taxon>Boletales</taxon>
        <taxon>Paxilineae</taxon>
        <taxon>Paxillaceae</taxon>
        <taxon>Paxillus</taxon>
    </lineage>
</organism>
<evidence type="ECO:0000313" key="6">
    <source>
        <dbReference type="EMBL" id="KIK90553.1"/>
    </source>
</evidence>
<dbReference type="FunCoup" id="A0A0D0DI06">
    <property type="interactions" value="427"/>
</dbReference>
<dbReference type="EC" id="2.5.1.-" evidence="4"/>
<dbReference type="GO" id="GO:0005783">
    <property type="term" value="C:endoplasmic reticulum"/>
    <property type="evidence" value="ECO:0007669"/>
    <property type="project" value="TreeGrafter"/>
</dbReference>
<proteinExistence type="inferred from homology"/>
<dbReference type="PANTHER" id="PTHR10291">
    <property type="entry name" value="DEHYDRODOLICHYL DIPHOSPHATE SYNTHASE FAMILY MEMBER"/>
    <property type="match status" value="1"/>
</dbReference>
<dbReference type="HAMAP" id="MF_01139">
    <property type="entry name" value="ISPT"/>
    <property type="match status" value="1"/>
</dbReference>
<evidence type="ECO:0000256" key="2">
    <source>
        <dbReference type="ARBA" id="ARBA00022679"/>
    </source>
</evidence>
<evidence type="ECO:0000256" key="5">
    <source>
        <dbReference type="SAM" id="MobiDB-lite"/>
    </source>
</evidence>
<gene>
    <name evidence="6" type="ORF">PAXRUDRAFT_831613</name>
</gene>
<dbReference type="CDD" id="cd00475">
    <property type="entry name" value="Cis_IPPS"/>
    <property type="match status" value="1"/>
</dbReference>
<dbReference type="GO" id="GO:0016094">
    <property type="term" value="P:polyprenol biosynthetic process"/>
    <property type="evidence" value="ECO:0007669"/>
    <property type="project" value="TreeGrafter"/>
</dbReference>
<keyword evidence="3" id="KW-0460">Magnesium</keyword>
<evidence type="ECO:0000256" key="1">
    <source>
        <dbReference type="ARBA" id="ARBA00005432"/>
    </source>
</evidence>
<dbReference type="HOGENOM" id="CLU_038505_0_3_1"/>
<sequence length="297" mass="33581">MSLSQLPTGLLALIQSPLTYVKIQFMHLLLDIIATGPIPRHIAFEMDGNRRYARRQGKEGREGHGHGFETLIGVLELCLRLRIRCVTVYAFAIENFNRPKEEVDTLMKLAEERLVEIAERGEILDKYGARLNVLGKRDLLPHSVQVAIEKAENMTRHNDSAILNVCAPYASQHEITAAVESAIREAIDAGDLDGSTITEHTLASHLSTSLVGSPPLDVFVRTSGVKRLSGFLTWQCNEHTQIHLVDTYWPDFGLFDLVPILLEYQRKVWAEERQRSNEHKLHPAGEKEQGYVQDRGW</sequence>
<dbReference type="NCBIfam" id="TIGR00055">
    <property type="entry name" value="uppS"/>
    <property type="match status" value="1"/>
</dbReference>
<evidence type="ECO:0000256" key="3">
    <source>
        <dbReference type="ARBA" id="ARBA00022842"/>
    </source>
</evidence>
<reference evidence="7" key="2">
    <citation type="submission" date="2015-01" db="EMBL/GenBank/DDBJ databases">
        <title>Evolutionary Origins and Diversification of the Mycorrhizal Mutualists.</title>
        <authorList>
            <consortium name="DOE Joint Genome Institute"/>
            <consortium name="Mycorrhizal Genomics Consortium"/>
            <person name="Kohler A."/>
            <person name="Kuo A."/>
            <person name="Nagy L.G."/>
            <person name="Floudas D."/>
            <person name="Copeland A."/>
            <person name="Barry K.W."/>
            <person name="Cichocki N."/>
            <person name="Veneault-Fourrey C."/>
            <person name="LaButti K."/>
            <person name="Lindquist E.A."/>
            <person name="Lipzen A."/>
            <person name="Lundell T."/>
            <person name="Morin E."/>
            <person name="Murat C."/>
            <person name="Riley R."/>
            <person name="Ohm R."/>
            <person name="Sun H."/>
            <person name="Tunlid A."/>
            <person name="Henrissat B."/>
            <person name="Grigoriev I.V."/>
            <person name="Hibbett D.S."/>
            <person name="Martin F."/>
        </authorList>
    </citation>
    <scope>NUCLEOTIDE SEQUENCE [LARGE SCALE GENOMIC DNA]</scope>
    <source>
        <strain evidence="7">Ve08.2h10</strain>
    </source>
</reference>
<dbReference type="GO" id="GO:0005811">
    <property type="term" value="C:lipid droplet"/>
    <property type="evidence" value="ECO:0007669"/>
    <property type="project" value="TreeGrafter"/>
</dbReference>
<dbReference type="Pfam" id="PF01255">
    <property type="entry name" value="Prenyltransf"/>
    <property type="match status" value="1"/>
</dbReference>
<protein>
    <recommendedName>
        <fullName evidence="4">Alkyl transferase</fullName>
        <ecNumber evidence="4">2.5.1.-</ecNumber>
    </recommendedName>
</protein>
<reference evidence="6 7" key="1">
    <citation type="submission" date="2014-04" db="EMBL/GenBank/DDBJ databases">
        <authorList>
            <consortium name="DOE Joint Genome Institute"/>
            <person name="Kuo A."/>
            <person name="Kohler A."/>
            <person name="Jargeat P."/>
            <person name="Nagy L.G."/>
            <person name="Floudas D."/>
            <person name="Copeland A."/>
            <person name="Barry K.W."/>
            <person name="Cichocki N."/>
            <person name="Veneault-Fourrey C."/>
            <person name="LaButti K."/>
            <person name="Lindquist E.A."/>
            <person name="Lipzen A."/>
            <person name="Lundell T."/>
            <person name="Morin E."/>
            <person name="Murat C."/>
            <person name="Sun H."/>
            <person name="Tunlid A."/>
            <person name="Henrissat B."/>
            <person name="Grigoriev I.V."/>
            <person name="Hibbett D.S."/>
            <person name="Martin F."/>
            <person name="Nordberg H.P."/>
            <person name="Cantor M.N."/>
            <person name="Hua S.X."/>
        </authorList>
    </citation>
    <scope>NUCLEOTIDE SEQUENCE [LARGE SCALE GENOMIC DNA]</scope>
    <source>
        <strain evidence="6 7">Ve08.2h10</strain>
    </source>
</reference>